<dbReference type="Pfam" id="PF11877">
    <property type="entry name" value="DUF3397"/>
    <property type="match status" value="1"/>
</dbReference>
<dbReference type="EMBL" id="BSKO01000001">
    <property type="protein sequence ID" value="GLO65896.1"/>
    <property type="molecule type" value="Genomic_DNA"/>
</dbReference>
<gene>
    <name evidence="2" type="ORF">MACH08_16800</name>
</gene>
<dbReference type="Proteomes" id="UP001275436">
    <property type="component" value="Unassembled WGS sequence"/>
</dbReference>
<dbReference type="InterPro" id="IPR016945">
    <property type="entry name" value="UCP030092"/>
</dbReference>
<feature type="transmembrane region" description="Helical" evidence="1">
    <location>
        <begin position="6"/>
        <end position="26"/>
    </location>
</feature>
<accession>A0ABQ5THZ1</accession>
<keyword evidence="3" id="KW-1185">Reference proteome</keyword>
<evidence type="ECO:0000256" key="1">
    <source>
        <dbReference type="SAM" id="Phobius"/>
    </source>
</evidence>
<keyword evidence="1" id="KW-0812">Transmembrane</keyword>
<sequence length="127" mass="14940">MKDILIYTFATAISFPFIVTIGIYWISKWTRSSNWKAIHVAVHWSTLFYIIAVSIILNLLLQQSFIGFILLFFLIFLMLIIIYQRKKQTDVELLKAFRIVWRGAFLLFFTLYFLLGCIYIVNGVWGG</sequence>
<evidence type="ECO:0008006" key="4">
    <source>
        <dbReference type="Google" id="ProtNLM"/>
    </source>
</evidence>
<keyword evidence="1" id="KW-0472">Membrane</keyword>
<name>A0ABQ5THZ1_9BACI</name>
<dbReference type="InterPro" id="IPR024515">
    <property type="entry name" value="DUF3397"/>
</dbReference>
<feature type="transmembrane region" description="Helical" evidence="1">
    <location>
        <begin position="104"/>
        <end position="125"/>
    </location>
</feature>
<feature type="transmembrane region" description="Helical" evidence="1">
    <location>
        <begin position="38"/>
        <end position="59"/>
    </location>
</feature>
<comment type="caution">
    <text evidence="2">The sequence shown here is derived from an EMBL/GenBank/DDBJ whole genome shotgun (WGS) entry which is preliminary data.</text>
</comment>
<evidence type="ECO:0000313" key="2">
    <source>
        <dbReference type="EMBL" id="GLO65896.1"/>
    </source>
</evidence>
<keyword evidence="1" id="KW-1133">Transmembrane helix</keyword>
<dbReference type="PIRSF" id="PIRSF030092">
    <property type="entry name" value="UCP030092"/>
    <property type="match status" value="1"/>
</dbReference>
<organism evidence="2 3">
    <name type="scientific">Oceanobacillus kimchii</name>
    <dbReference type="NCBI Taxonomy" id="746691"/>
    <lineage>
        <taxon>Bacteria</taxon>
        <taxon>Bacillati</taxon>
        <taxon>Bacillota</taxon>
        <taxon>Bacilli</taxon>
        <taxon>Bacillales</taxon>
        <taxon>Bacillaceae</taxon>
        <taxon>Oceanobacillus</taxon>
    </lineage>
</organism>
<reference evidence="2 3" key="1">
    <citation type="submission" date="2023-02" db="EMBL/GenBank/DDBJ databases">
        <title>Oceanobacillus kimchii IFOP_LL358 isolated form Alexandrium catenella lab strain.</title>
        <authorList>
            <person name="Gajardo G."/>
            <person name="Ueki S."/>
            <person name="Maruyama F."/>
        </authorList>
    </citation>
    <scope>NUCLEOTIDE SEQUENCE [LARGE SCALE GENOMIC DNA]</scope>
    <source>
        <strain evidence="2 3">IFOP_LL358</strain>
    </source>
</reference>
<feature type="transmembrane region" description="Helical" evidence="1">
    <location>
        <begin position="65"/>
        <end position="83"/>
    </location>
</feature>
<protein>
    <recommendedName>
        <fullName evidence="4">DUF3397 domain-containing protein</fullName>
    </recommendedName>
</protein>
<evidence type="ECO:0000313" key="3">
    <source>
        <dbReference type="Proteomes" id="UP001275436"/>
    </source>
</evidence>
<dbReference type="RefSeq" id="WP_017796577.1">
    <property type="nucleotide sequence ID" value="NZ_BSKO01000001.1"/>
</dbReference>
<proteinExistence type="predicted"/>